<keyword evidence="1 2" id="KW-0732">Signal</keyword>
<comment type="caution">
    <text evidence="4">The sequence shown here is derived from an EMBL/GenBank/DDBJ whole genome shotgun (WGS) entry which is preliminary data.</text>
</comment>
<name>A0A9X3UDB6_9HYPH</name>
<reference evidence="4" key="1">
    <citation type="submission" date="2022-11" db="EMBL/GenBank/DDBJ databases">
        <title>Draft genome sequence of Hoeflea poritis E7-10 and Hoeflea prorocentri PM5-8, separated from scleractinian coral Porites lutea and marine dinoflagellate.</title>
        <authorList>
            <person name="Zhang G."/>
            <person name="Wei Q."/>
            <person name="Cai L."/>
        </authorList>
    </citation>
    <scope>NUCLEOTIDE SEQUENCE</scope>
    <source>
        <strain evidence="4">PM5-8</strain>
    </source>
</reference>
<sequence length="278" mass="29418">MMKSFMSRSLIAALLLGSSSAALSADLDNIIYAPELPRTKPVEVGNGWYLRGDVSYDFSTSGSGDTFRTYDGVSYTARNFTTSSFDTDWGAGIGFGYQFSNWLRAEAMLNYQQGTLDGSYSSAVVPCSTPVLGTGCSVVGSGEFDSYSAMTNGYIDLGTYAGFTPYVGAGAGMTYVSYDSFNAQETCIGGACPVAPPASVTRPGESDWRFTYALMAGVAYEFMRNLKVDVGYRYTNVSGGDAFGFDGTSAAGGATGVQGTDNGYSTHAVTTSLRYSLW</sequence>
<evidence type="ECO:0000256" key="1">
    <source>
        <dbReference type="ARBA" id="ARBA00022729"/>
    </source>
</evidence>
<gene>
    <name evidence="4" type="ORF">OQ273_00940</name>
</gene>
<dbReference type="SUPFAM" id="SSF56925">
    <property type="entry name" value="OMPA-like"/>
    <property type="match status" value="1"/>
</dbReference>
<evidence type="ECO:0000313" key="5">
    <source>
        <dbReference type="Proteomes" id="UP001151234"/>
    </source>
</evidence>
<dbReference type="InterPro" id="IPR027385">
    <property type="entry name" value="Beta-barrel_OMP"/>
</dbReference>
<dbReference type="Gene3D" id="2.40.160.20">
    <property type="match status" value="1"/>
</dbReference>
<feature type="signal peptide" evidence="2">
    <location>
        <begin position="1"/>
        <end position="24"/>
    </location>
</feature>
<dbReference type="Pfam" id="PF13505">
    <property type="entry name" value="OMP_b-brl"/>
    <property type="match status" value="1"/>
</dbReference>
<evidence type="ECO:0000259" key="3">
    <source>
        <dbReference type="Pfam" id="PF13505"/>
    </source>
</evidence>
<evidence type="ECO:0000313" key="4">
    <source>
        <dbReference type="EMBL" id="MDA5397123.1"/>
    </source>
</evidence>
<dbReference type="InterPro" id="IPR011250">
    <property type="entry name" value="OMP/PagP_B-barrel"/>
</dbReference>
<dbReference type="RefSeq" id="WP_267988593.1">
    <property type="nucleotide sequence ID" value="NZ_JAPJZI010000001.1"/>
</dbReference>
<evidence type="ECO:0000256" key="2">
    <source>
        <dbReference type="SAM" id="SignalP"/>
    </source>
</evidence>
<accession>A0A9X3UDB6</accession>
<feature type="chain" id="PRO_5040858178" evidence="2">
    <location>
        <begin position="25"/>
        <end position="278"/>
    </location>
</feature>
<feature type="domain" description="Outer membrane protein beta-barrel" evidence="3">
    <location>
        <begin position="67"/>
        <end position="275"/>
    </location>
</feature>
<keyword evidence="5" id="KW-1185">Reference proteome</keyword>
<organism evidence="4 5">
    <name type="scientific">Hoeflea prorocentri</name>
    <dbReference type="NCBI Taxonomy" id="1922333"/>
    <lineage>
        <taxon>Bacteria</taxon>
        <taxon>Pseudomonadati</taxon>
        <taxon>Pseudomonadota</taxon>
        <taxon>Alphaproteobacteria</taxon>
        <taxon>Hyphomicrobiales</taxon>
        <taxon>Rhizobiaceae</taxon>
        <taxon>Hoeflea</taxon>
    </lineage>
</organism>
<dbReference type="EMBL" id="JAPJZI010000001">
    <property type="protein sequence ID" value="MDA5397123.1"/>
    <property type="molecule type" value="Genomic_DNA"/>
</dbReference>
<dbReference type="Proteomes" id="UP001151234">
    <property type="component" value="Unassembled WGS sequence"/>
</dbReference>
<proteinExistence type="predicted"/>
<dbReference type="AlphaFoldDB" id="A0A9X3UDB6"/>
<protein>
    <submittedName>
        <fullName evidence="4">Outer membrane beta-barrel protein</fullName>
    </submittedName>
</protein>